<sequence length="93" mass="10455">MDNKNTITQNQWIVDLSAMTCRHIITNLALHFIPEGKSLKPEIQDIPLELSATIAKKQNDVSYLQKLIEEGKDAFLRVYAETNTDNGEGPSII</sequence>
<protein>
    <submittedName>
        <fullName evidence="1">Uncharacterized protein</fullName>
    </submittedName>
</protein>
<reference evidence="2" key="1">
    <citation type="submission" date="2009-12" db="EMBL/GenBank/DDBJ databases">
        <title>Complete sequence of Treponema azotonutricium strain ZAS-9.</title>
        <authorList>
            <person name="Tetu S.G."/>
            <person name="Matson E."/>
            <person name="Ren Q."/>
            <person name="Seshadri R."/>
            <person name="Elbourne L."/>
            <person name="Hassan K.A."/>
            <person name="Durkin A."/>
            <person name="Radune D."/>
            <person name="Mohamoud Y."/>
            <person name="Shay R."/>
            <person name="Jin S."/>
            <person name="Zhang X."/>
            <person name="Lucey K."/>
            <person name="Ballor N.R."/>
            <person name="Ottesen E."/>
            <person name="Rosenthal R."/>
            <person name="Allen A."/>
            <person name="Leadbetter J.R."/>
            <person name="Paulsen I.T."/>
        </authorList>
    </citation>
    <scope>NUCLEOTIDE SEQUENCE [LARGE SCALE GENOMIC DNA]</scope>
    <source>
        <strain evidence="2">ATCC BAA-888 / DSM 13862 / ZAS-9</strain>
    </source>
</reference>
<dbReference type="KEGG" id="taz:TREAZ_1922"/>
<dbReference type="HOGENOM" id="CLU_2412275_0_0_12"/>
<keyword evidence="2" id="KW-1185">Reference proteome</keyword>
<reference evidence="1 2" key="2">
    <citation type="journal article" date="2011" name="ISME J.">
        <title>RNA-seq reveals cooperative metabolic interactions between two termite-gut spirochete species in co-culture.</title>
        <authorList>
            <person name="Rosenthal A.Z."/>
            <person name="Matson E.G."/>
            <person name="Eldar A."/>
            <person name="Leadbetter J.R."/>
        </authorList>
    </citation>
    <scope>NUCLEOTIDE SEQUENCE [LARGE SCALE GENOMIC DNA]</scope>
    <source>
        <strain evidence="2">ATCC BAA-888 / DSM 13862 / ZAS-9</strain>
    </source>
</reference>
<organism evidence="1 2">
    <name type="scientific">Leadbettera azotonutricia (strain ATCC BAA-888 / DSM 13862 / ZAS-9)</name>
    <name type="common">Treponema azotonutricium</name>
    <dbReference type="NCBI Taxonomy" id="545695"/>
    <lineage>
        <taxon>Bacteria</taxon>
        <taxon>Pseudomonadati</taxon>
        <taxon>Spirochaetota</taxon>
        <taxon>Spirochaetia</taxon>
        <taxon>Spirochaetales</taxon>
        <taxon>Breznakiellaceae</taxon>
        <taxon>Leadbettera</taxon>
    </lineage>
</organism>
<dbReference type="Proteomes" id="UP000009222">
    <property type="component" value="Chromosome"/>
</dbReference>
<dbReference type="EMBL" id="CP001841">
    <property type="protein sequence ID" value="AEF81188.1"/>
    <property type="molecule type" value="Genomic_DNA"/>
</dbReference>
<dbReference type="AlphaFoldDB" id="F5YAT1"/>
<dbReference type="InParanoid" id="F5YAT1"/>
<accession>F5YAT1</accession>
<proteinExistence type="predicted"/>
<name>F5YAT1_LEAAZ</name>
<evidence type="ECO:0000313" key="1">
    <source>
        <dbReference type="EMBL" id="AEF81188.1"/>
    </source>
</evidence>
<evidence type="ECO:0000313" key="2">
    <source>
        <dbReference type="Proteomes" id="UP000009222"/>
    </source>
</evidence>
<gene>
    <name evidence="1" type="ordered locus">TREAZ_1922</name>
</gene>
<dbReference type="RefSeq" id="WP_015710113.1">
    <property type="nucleotide sequence ID" value="NC_015577.1"/>
</dbReference>